<reference evidence="3 4" key="2">
    <citation type="submission" date="2025-04" db="UniProtKB">
        <authorList>
            <consortium name="RefSeq"/>
        </authorList>
    </citation>
    <scope>IDENTIFICATION</scope>
    <source>
        <tissue evidence="3 4">Blood</tissue>
    </source>
</reference>
<proteinExistence type="predicted"/>
<feature type="domain" description="DUF4708" evidence="1">
    <location>
        <begin position="8"/>
        <end position="282"/>
    </location>
</feature>
<evidence type="ECO:0000259" key="1">
    <source>
        <dbReference type="Pfam" id="PF15813"/>
    </source>
</evidence>
<dbReference type="GeneTree" id="ENSGT00390000007627"/>
<dbReference type="RefSeq" id="XP_017335627.1">
    <property type="nucleotide sequence ID" value="XM_017480138.3"/>
</dbReference>
<organism evidence="2 4">
    <name type="scientific">Ictalurus punctatus</name>
    <name type="common">Channel catfish</name>
    <name type="synonym">Silurus punctatus</name>
    <dbReference type="NCBI Taxonomy" id="7998"/>
    <lineage>
        <taxon>Eukaryota</taxon>
        <taxon>Metazoa</taxon>
        <taxon>Chordata</taxon>
        <taxon>Craniata</taxon>
        <taxon>Vertebrata</taxon>
        <taxon>Euteleostomi</taxon>
        <taxon>Actinopterygii</taxon>
        <taxon>Neopterygii</taxon>
        <taxon>Teleostei</taxon>
        <taxon>Ostariophysi</taxon>
        <taxon>Siluriformes</taxon>
        <taxon>Ictaluridae</taxon>
        <taxon>Ictalurus</taxon>
    </lineage>
</organism>
<dbReference type="OMA" id="WYIQGRD"/>
<gene>
    <name evidence="3 4 5" type="primary">LOC108272043</name>
</gene>
<evidence type="ECO:0000313" key="5">
    <source>
        <dbReference type="RefSeq" id="XP_017335653.1"/>
    </source>
</evidence>
<evidence type="ECO:0000313" key="3">
    <source>
        <dbReference type="RefSeq" id="XP_017335627.1"/>
    </source>
</evidence>
<dbReference type="PANTHER" id="PTHR28495:SF1">
    <property type="entry name" value="GENE, 17266-RELATED"/>
    <property type="match status" value="1"/>
</dbReference>
<keyword evidence="2" id="KW-1185">Reference proteome</keyword>
<dbReference type="AlphaFoldDB" id="A0A2D0RYR9"/>
<dbReference type="RefSeq" id="XP_017335653.1">
    <property type="nucleotide sequence ID" value="XM_017480164.3"/>
</dbReference>
<dbReference type="InterPro" id="IPR031643">
    <property type="entry name" value="DUF4708"/>
</dbReference>
<dbReference type="Proteomes" id="UP000221080">
    <property type="component" value="Chromosome 1"/>
</dbReference>
<dbReference type="PANTHER" id="PTHR28495">
    <property type="entry name" value="HYPOTHETICAL PROTEIN LOC100359752"/>
    <property type="match status" value="1"/>
</dbReference>
<dbReference type="OrthoDB" id="6285995at2759"/>
<sequence>MTGYSEECLFFIPAPDLKKLYSVFLSFLSFSSQADEGELRNSQVKTCRELLHLHPDLIASPVLGSYGGIRVVLTITFFRRGIIQAYAQSHNLQISSPQRVLPSMLQTCLSYSFTARLAPNWNRAGQYLIPGKDFLSDSSKRIAVVMELNVNETELCVSVEASTIRLPPVTLRDFDVPAPVMERFLNNQETVLHTKAPNNWCYVLPSMKKGQVVSIGRTLPPECPFQTYADLQKHWNGMYGYCLPPQNEDEVLYCSVYFKPLGEKLFTYPLCCIRILPVQCFPRVNLQGALRAFISDVRSLMENVCGFPAQMASKPCYHTTNLSRPSLQVYEDSGALPANLTFKSSSRLVLSQLPNVFPPETVPLSHLASSPWPLSQPVGLSNIRHPTTTNGHGNPQIPDPILQSFHFHRTEPCQFPSSFTSIPSFSSSSSVSANQPLLSNTQLFTQRPKLVPIFTNKSLTCHVNVTKILAEKKQQKQEEAQCVSRAAVQISSCSPISSASSLPRVSLPFFKDRKRDHNVCTSAPVQPLFQTKPAPMTEIKRGGEVFESHPKKAKVNIQEVDVVKYARSNQLGKITIATLQAWLKGQGITVRSKDKKEDLISKVMQCLSEP</sequence>
<dbReference type="RefSeq" id="XP_017335644.1">
    <property type="nucleotide sequence ID" value="XM_017480155.3"/>
</dbReference>
<reference evidence="2" key="1">
    <citation type="journal article" date="2016" name="Nat. Commun.">
        <title>The channel catfish genome sequence provides insights into the evolution of scale formation in teleosts.</title>
        <authorList>
            <person name="Liu Z."/>
            <person name="Liu S."/>
            <person name="Yao J."/>
            <person name="Bao L."/>
            <person name="Zhang J."/>
            <person name="Li Y."/>
            <person name="Jiang C."/>
            <person name="Sun L."/>
            <person name="Wang R."/>
            <person name="Zhang Y."/>
            <person name="Zhou T."/>
            <person name="Zeng Q."/>
            <person name="Fu Q."/>
            <person name="Gao S."/>
            <person name="Li N."/>
            <person name="Koren S."/>
            <person name="Jiang Y."/>
            <person name="Zimin A."/>
            <person name="Xu P."/>
            <person name="Phillippy A.M."/>
            <person name="Geng X."/>
            <person name="Song L."/>
            <person name="Sun F."/>
            <person name="Li C."/>
            <person name="Wang X."/>
            <person name="Chen A."/>
            <person name="Jin Y."/>
            <person name="Yuan Z."/>
            <person name="Yang Y."/>
            <person name="Tan S."/>
            <person name="Peatman E."/>
            <person name="Lu J."/>
            <person name="Qin Z."/>
            <person name="Dunham R."/>
            <person name="Li Z."/>
            <person name="Sonstegard T."/>
            <person name="Feng J."/>
            <person name="Danzmann R.G."/>
            <person name="Schroeder S."/>
            <person name="Scheffler B."/>
            <person name="Duke M.V."/>
            <person name="Ballard L."/>
            <person name="Kucuktas H."/>
            <person name="Kaltenboeck L."/>
            <person name="Liu H."/>
            <person name="Armbruster J."/>
            <person name="Xie Y."/>
            <person name="Kirby M.L."/>
            <person name="Tian Y."/>
            <person name="Flanagan M.E."/>
            <person name="Mu W."/>
            <person name="Waldbieser G.C."/>
        </authorList>
    </citation>
    <scope>NUCLEOTIDE SEQUENCE [LARGE SCALE GENOMIC DNA]</scope>
    <source>
        <strain evidence="2">SDA103</strain>
    </source>
</reference>
<name>A0A2D0RYR9_ICTPU</name>
<dbReference type="GeneID" id="108272043"/>
<protein>
    <submittedName>
        <fullName evidence="3 4">Uncharacterized protein C18orf63 isoform X1</fullName>
    </submittedName>
</protein>
<dbReference type="KEGG" id="ipu:108272043"/>
<evidence type="ECO:0000313" key="4">
    <source>
        <dbReference type="RefSeq" id="XP_017335644.1"/>
    </source>
</evidence>
<dbReference type="Pfam" id="PF15813">
    <property type="entry name" value="DUF4708"/>
    <property type="match status" value="1"/>
</dbReference>
<dbReference type="STRING" id="7998.ENSIPUP00000000448"/>
<accession>A0A2D0RYR9</accession>
<evidence type="ECO:0000313" key="2">
    <source>
        <dbReference type="Proteomes" id="UP000221080"/>
    </source>
</evidence>